<evidence type="ECO:0000256" key="3">
    <source>
        <dbReference type="ARBA" id="ARBA00022801"/>
    </source>
</evidence>
<dbReference type="AlphaFoldDB" id="A0A238F7J4"/>
<proteinExistence type="inferred from homology"/>
<feature type="domain" description="Epoxide hydrolase N-terminal" evidence="5">
    <location>
        <begin position="12"/>
        <end position="128"/>
    </location>
</feature>
<dbReference type="InterPro" id="IPR010497">
    <property type="entry name" value="Epoxide_hydro_N"/>
</dbReference>
<dbReference type="EMBL" id="FMSP01000003">
    <property type="protein sequence ID" value="SCV68051.1"/>
    <property type="molecule type" value="Genomic_DNA"/>
</dbReference>
<dbReference type="PIRSF" id="PIRSF001112">
    <property type="entry name" value="Epoxide_hydrolase"/>
    <property type="match status" value="1"/>
</dbReference>
<dbReference type="Pfam" id="PF06441">
    <property type="entry name" value="EHN"/>
    <property type="match status" value="1"/>
</dbReference>
<dbReference type="PANTHER" id="PTHR21661">
    <property type="entry name" value="EPOXIDE HYDROLASE 1-RELATED"/>
    <property type="match status" value="1"/>
</dbReference>
<gene>
    <name evidence="6" type="ORF">BQ2448_172</name>
</gene>
<reference evidence="7" key="1">
    <citation type="submission" date="2016-09" db="EMBL/GenBank/DDBJ databases">
        <authorList>
            <person name="Jeantristanb JTB J.-T."/>
            <person name="Ricardo R."/>
        </authorList>
    </citation>
    <scope>NUCLEOTIDE SEQUENCE [LARGE SCALE GENOMIC DNA]</scope>
</reference>
<dbReference type="SUPFAM" id="SSF53474">
    <property type="entry name" value="alpha/beta-Hydrolases"/>
    <property type="match status" value="1"/>
</dbReference>
<feature type="active site" description="Nucleophile" evidence="4">
    <location>
        <position position="194"/>
    </location>
</feature>
<dbReference type="PANTHER" id="PTHR21661:SF35">
    <property type="entry name" value="EPOXIDE HYDROLASE"/>
    <property type="match status" value="1"/>
</dbReference>
<evidence type="ECO:0000256" key="2">
    <source>
        <dbReference type="ARBA" id="ARBA00022797"/>
    </source>
</evidence>
<dbReference type="InterPro" id="IPR000639">
    <property type="entry name" value="Epox_hydrolase-like"/>
</dbReference>
<dbReference type="GO" id="GO:0004301">
    <property type="term" value="F:epoxide hydrolase activity"/>
    <property type="evidence" value="ECO:0007669"/>
    <property type="project" value="TreeGrafter"/>
</dbReference>
<feature type="active site" description="Proton acceptor" evidence="4">
    <location>
        <position position="390"/>
    </location>
</feature>
<evidence type="ECO:0000313" key="6">
    <source>
        <dbReference type="EMBL" id="SCV68051.1"/>
    </source>
</evidence>
<dbReference type="Proteomes" id="UP000198372">
    <property type="component" value="Unassembled WGS sequence"/>
</dbReference>
<accession>A0A238F7J4</accession>
<dbReference type="InterPro" id="IPR016292">
    <property type="entry name" value="Epoxide_hydrolase"/>
</dbReference>
<dbReference type="GO" id="GO:0097176">
    <property type="term" value="P:epoxide metabolic process"/>
    <property type="evidence" value="ECO:0007669"/>
    <property type="project" value="TreeGrafter"/>
</dbReference>
<evidence type="ECO:0000256" key="4">
    <source>
        <dbReference type="PIRSR" id="PIRSR001112-1"/>
    </source>
</evidence>
<dbReference type="InterPro" id="IPR029058">
    <property type="entry name" value="AB_hydrolase_fold"/>
</dbReference>
<evidence type="ECO:0000313" key="7">
    <source>
        <dbReference type="Proteomes" id="UP000198372"/>
    </source>
</evidence>
<keyword evidence="7" id="KW-1185">Reference proteome</keyword>
<keyword evidence="2" id="KW-0058">Aromatic hydrocarbons catabolism</keyword>
<comment type="similarity">
    <text evidence="1">Belongs to the peptidase S33 family.</text>
</comment>
<keyword evidence="3" id="KW-0378">Hydrolase</keyword>
<dbReference type="SMR" id="A0A238F7J4"/>
<protein>
    <submittedName>
        <fullName evidence="6">BQ2448_172 protein</fullName>
    </submittedName>
</protein>
<evidence type="ECO:0000259" key="5">
    <source>
        <dbReference type="Pfam" id="PF06441"/>
    </source>
</evidence>
<feature type="active site" description="Proton donor" evidence="4">
    <location>
        <position position="336"/>
    </location>
</feature>
<sequence>MSSGLHTFIAPPRPFTIQFDPKELDDLNDRLSRARWPLVDAVPDDRSPDDPAPFGMGPGPTIKLMKKLAEEWRTQYKWKDTENHFNTFKHYKVQIEKLDIHFLHHPSTHSNAKALILCHGWPGSFAEFLHMIPLLTDPVSSTQQAYHVVVPSMPGFTFSDPPPTSKWCMDDTARVYDKLMTGLGYHEYASQGGDWGSITARCLGALHDDHCKAVHLNFLPASPDGVLGMIPPRFLLSYLPNFIMPDLRRQRLLRALDYVEKGSAYYAIQKLTPRTATFGLNDSPIGLLSWIAEKMIPFIDAAQSTQESPTLTRWTLYETCTMYWLTHSIGTSFSSYSQNRHFKDFLTDPKYRLENMALSTFPNEIVISPVEWVKKTGDLKWNKEHTDGGHFVAVELPQALTDHVREAFDKIWV</sequence>
<dbReference type="Gene3D" id="3.40.50.1820">
    <property type="entry name" value="alpha/beta hydrolase"/>
    <property type="match status" value="1"/>
</dbReference>
<dbReference type="PRINTS" id="PR00412">
    <property type="entry name" value="EPOXHYDRLASE"/>
</dbReference>
<evidence type="ECO:0000256" key="1">
    <source>
        <dbReference type="ARBA" id="ARBA00010088"/>
    </source>
</evidence>
<dbReference type="OrthoDB" id="7130006at2759"/>
<organism evidence="6 7">
    <name type="scientific">Microbotryum intermedium</name>
    <dbReference type="NCBI Taxonomy" id="269621"/>
    <lineage>
        <taxon>Eukaryota</taxon>
        <taxon>Fungi</taxon>
        <taxon>Dikarya</taxon>
        <taxon>Basidiomycota</taxon>
        <taxon>Pucciniomycotina</taxon>
        <taxon>Microbotryomycetes</taxon>
        <taxon>Microbotryales</taxon>
        <taxon>Microbotryaceae</taxon>
        <taxon>Microbotryum</taxon>
    </lineage>
</organism>
<name>A0A238F7J4_9BASI</name>
<dbReference type="STRING" id="269621.A0A238F7J4"/>